<feature type="chain" id="PRO_5021996395" evidence="2">
    <location>
        <begin position="33"/>
        <end position="92"/>
    </location>
</feature>
<feature type="region of interest" description="Disordered" evidence="1">
    <location>
        <begin position="41"/>
        <end position="82"/>
    </location>
</feature>
<reference evidence="3 4" key="1">
    <citation type="submission" date="2019-04" db="EMBL/GenBank/DDBJ databases">
        <title>Genome of a novel bacterium Candidatus Jettenia ecosi reconstructed from metagenome of an anammox bioreactor.</title>
        <authorList>
            <person name="Mardanov A.V."/>
            <person name="Beletsky A.V."/>
            <person name="Ravin N.V."/>
            <person name="Botchkova E.A."/>
            <person name="Litti Y.V."/>
            <person name="Nozhevnikova A.N."/>
        </authorList>
    </citation>
    <scope>NUCLEOTIDE SEQUENCE [LARGE SCALE GENOMIC DNA]</scope>
    <source>
        <strain evidence="3">J2</strain>
    </source>
</reference>
<proteinExistence type="predicted"/>
<comment type="caution">
    <text evidence="3">The sequence shown here is derived from an EMBL/GenBank/DDBJ whole genome shotgun (WGS) entry which is preliminary data.</text>
</comment>
<feature type="signal peptide" evidence="2">
    <location>
        <begin position="1"/>
        <end position="32"/>
    </location>
</feature>
<dbReference type="EMBL" id="SULG01000026">
    <property type="protein sequence ID" value="TLD42155.1"/>
    <property type="molecule type" value="Genomic_DNA"/>
</dbReference>
<name>A0A533QBR1_9BACT</name>
<organism evidence="3 4">
    <name type="scientific">Candidatus Jettenia ecosi</name>
    <dbReference type="NCBI Taxonomy" id="2494326"/>
    <lineage>
        <taxon>Bacteria</taxon>
        <taxon>Pseudomonadati</taxon>
        <taxon>Planctomycetota</taxon>
        <taxon>Candidatus Brocadiia</taxon>
        <taxon>Candidatus Brocadiales</taxon>
        <taxon>Candidatus Brocadiaceae</taxon>
        <taxon>Candidatus Jettenia</taxon>
    </lineage>
</organism>
<sequence length="92" mass="10085">MLKKFGLSFSIVGALIFSIVVVNNSFSSSAVAQHYQVLQPDGKDVAKEEGKKEGGKEGGKAEGQKEEKCEKCKHIPSQPEGDCRCDCHHRHQ</sequence>
<evidence type="ECO:0000313" key="4">
    <source>
        <dbReference type="Proteomes" id="UP000319783"/>
    </source>
</evidence>
<evidence type="ECO:0000313" key="3">
    <source>
        <dbReference type="EMBL" id="TLD42155.1"/>
    </source>
</evidence>
<dbReference type="AlphaFoldDB" id="A0A533QBR1"/>
<protein>
    <submittedName>
        <fullName evidence="3">Uncharacterized protein</fullName>
    </submittedName>
</protein>
<accession>A0A533QBR1</accession>
<gene>
    <name evidence="3" type="ORF">JETT_1552</name>
</gene>
<dbReference type="Proteomes" id="UP000319783">
    <property type="component" value="Unassembled WGS sequence"/>
</dbReference>
<evidence type="ECO:0000256" key="1">
    <source>
        <dbReference type="SAM" id="MobiDB-lite"/>
    </source>
</evidence>
<feature type="compositionally biased region" description="Basic and acidic residues" evidence="1">
    <location>
        <begin position="41"/>
        <end position="73"/>
    </location>
</feature>
<keyword evidence="2" id="KW-0732">Signal</keyword>
<evidence type="ECO:0000256" key="2">
    <source>
        <dbReference type="SAM" id="SignalP"/>
    </source>
</evidence>